<sequence length="275" mass="29808">MPALPSGVMTDRRRFLALSASALAVAACSEKSTSGGSGAELRVGMDLTYPPFEMQDKAGKPDGVGVKIAEALAAKLGRPLKIVPMQFTGLIPALQTGSIDLILSSMTASDERRKSIDFSDPYAFTGLAILVQKNSDIQSIEDLKKPGRSLTAKAATTGQIWITDHLPSAKLVVFEDEASCVQEVAQGRADGFIYDQLSIFRYNKENPDTTRGLLKAFVEESWALGIAKGNDALREQVNEFIKGFRADGGFEKLGAQYLQEEKKFLEAQGIPFIIR</sequence>
<feature type="domain" description="Ionotropic glutamate receptor C-terminal" evidence="3">
    <location>
        <begin position="40"/>
        <end position="260"/>
    </location>
</feature>
<evidence type="ECO:0000256" key="1">
    <source>
        <dbReference type="ARBA" id="ARBA00022729"/>
    </source>
</evidence>
<keyword evidence="1" id="KW-0732">Signal</keyword>
<organism evidence="4 5">
    <name type="scientific">Luteolibacter soli</name>
    <dbReference type="NCBI Taxonomy" id="3135280"/>
    <lineage>
        <taxon>Bacteria</taxon>
        <taxon>Pseudomonadati</taxon>
        <taxon>Verrucomicrobiota</taxon>
        <taxon>Verrucomicrobiia</taxon>
        <taxon>Verrucomicrobiales</taxon>
        <taxon>Verrucomicrobiaceae</taxon>
        <taxon>Luteolibacter</taxon>
    </lineage>
</organism>
<protein>
    <submittedName>
        <fullName evidence="4">Transporter substrate-binding domain-containing protein</fullName>
    </submittedName>
</protein>
<dbReference type="SUPFAM" id="SSF53850">
    <property type="entry name" value="Periplasmic binding protein-like II"/>
    <property type="match status" value="1"/>
</dbReference>
<evidence type="ECO:0000313" key="5">
    <source>
        <dbReference type="Proteomes" id="UP001371305"/>
    </source>
</evidence>
<feature type="domain" description="Solute-binding protein family 3/N-terminal" evidence="2">
    <location>
        <begin position="40"/>
        <end position="261"/>
    </location>
</feature>
<proteinExistence type="predicted"/>
<dbReference type="CDD" id="cd13629">
    <property type="entry name" value="PBP2_Dsm1740"/>
    <property type="match status" value="1"/>
</dbReference>
<dbReference type="EMBL" id="JBBUKT010000002">
    <property type="protein sequence ID" value="MEK7950158.1"/>
    <property type="molecule type" value="Genomic_DNA"/>
</dbReference>
<evidence type="ECO:0000259" key="2">
    <source>
        <dbReference type="SMART" id="SM00062"/>
    </source>
</evidence>
<dbReference type="PANTHER" id="PTHR35936:SF17">
    <property type="entry name" value="ARGININE-BINDING EXTRACELLULAR PROTEIN ARTP"/>
    <property type="match status" value="1"/>
</dbReference>
<reference evidence="4 5" key="1">
    <citation type="submission" date="2024-04" db="EMBL/GenBank/DDBJ databases">
        <title>Luteolibacter sp. isolated from soil.</title>
        <authorList>
            <person name="An J."/>
        </authorList>
    </citation>
    <scope>NUCLEOTIDE SEQUENCE [LARGE SCALE GENOMIC DNA]</scope>
    <source>
        <strain evidence="4 5">Y139</strain>
    </source>
</reference>
<name>A0ABU9AR14_9BACT</name>
<accession>A0ABU9AR14</accession>
<comment type="caution">
    <text evidence="4">The sequence shown here is derived from an EMBL/GenBank/DDBJ whole genome shotgun (WGS) entry which is preliminary data.</text>
</comment>
<dbReference type="RefSeq" id="WP_341403573.1">
    <property type="nucleotide sequence ID" value="NZ_JBBUKT010000002.1"/>
</dbReference>
<dbReference type="SMART" id="SM00079">
    <property type="entry name" value="PBPe"/>
    <property type="match status" value="1"/>
</dbReference>
<dbReference type="InterPro" id="IPR001638">
    <property type="entry name" value="Solute-binding_3/MltF_N"/>
</dbReference>
<dbReference type="Proteomes" id="UP001371305">
    <property type="component" value="Unassembled WGS sequence"/>
</dbReference>
<keyword evidence="5" id="KW-1185">Reference proteome</keyword>
<dbReference type="InterPro" id="IPR001320">
    <property type="entry name" value="Iontro_rcpt_C"/>
</dbReference>
<dbReference type="SMART" id="SM00062">
    <property type="entry name" value="PBPb"/>
    <property type="match status" value="1"/>
</dbReference>
<dbReference type="Pfam" id="PF00497">
    <property type="entry name" value="SBP_bac_3"/>
    <property type="match status" value="1"/>
</dbReference>
<dbReference type="Gene3D" id="3.40.190.10">
    <property type="entry name" value="Periplasmic binding protein-like II"/>
    <property type="match status" value="2"/>
</dbReference>
<evidence type="ECO:0000313" key="4">
    <source>
        <dbReference type="EMBL" id="MEK7950158.1"/>
    </source>
</evidence>
<evidence type="ECO:0000259" key="3">
    <source>
        <dbReference type="SMART" id="SM00079"/>
    </source>
</evidence>
<dbReference type="PANTHER" id="PTHR35936">
    <property type="entry name" value="MEMBRANE-BOUND LYTIC MUREIN TRANSGLYCOSYLASE F"/>
    <property type="match status" value="1"/>
</dbReference>
<gene>
    <name evidence="4" type="ORF">WKV53_06615</name>
</gene>